<dbReference type="InterPro" id="IPR029058">
    <property type="entry name" value="AB_hydrolase_fold"/>
</dbReference>
<dbReference type="PANTHER" id="PTHR43798">
    <property type="entry name" value="MONOACYLGLYCEROL LIPASE"/>
    <property type="match status" value="1"/>
</dbReference>
<dbReference type="Gene3D" id="3.40.50.1820">
    <property type="entry name" value="alpha/beta hydrolase"/>
    <property type="match status" value="1"/>
</dbReference>
<sequence>MTINYKEASIYFSVEGQGSAVVLLHGFLEDSTMWDDLTPRLSQTHTVVAIDLLGHGKSDALGYIHSMEAMAEAVEAVLSHLNIVNTTFIGHSMGGYVALAFAKLYTNRIQGLCLLNSTFQPDSEERKALRTRANKMAQQNFEAIIKMSFANLFSAETKIQYEKAYKKALSTALKTSLQGYMAANEGMKQREDFSAFFALADFKKLILLGKKDTLLDLDYILYYAKNHGISTSVFSEGHMSHIENKREFLASIVAFVENT</sequence>
<accession>A0A1H3VX88</accession>
<evidence type="ECO:0000259" key="1">
    <source>
        <dbReference type="Pfam" id="PF00561"/>
    </source>
</evidence>
<protein>
    <submittedName>
        <fullName evidence="2">Pimeloyl-ACP methyl ester carboxylesterase</fullName>
    </submittedName>
</protein>
<evidence type="ECO:0000313" key="3">
    <source>
        <dbReference type="Proteomes" id="UP000198846"/>
    </source>
</evidence>
<dbReference type="EMBL" id="FNQK01000002">
    <property type="protein sequence ID" value="SDZ78668.1"/>
    <property type="molecule type" value="Genomic_DNA"/>
</dbReference>
<gene>
    <name evidence="2" type="ORF">SAMN04487990_10255</name>
</gene>
<dbReference type="SUPFAM" id="SSF53474">
    <property type="entry name" value="alpha/beta-Hydrolases"/>
    <property type="match status" value="1"/>
</dbReference>
<dbReference type="Pfam" id="PF00561">
    <property type="entry name" value="Abhydrolase_1"/>
    <property type="match status" value="1"/>
</dbReference>
<dbReference type="STRING" id="283786.SAMN04487990_10255"/>
<dbReference type="InterPro" id="IPR050266">
    <property type="entry name" value="AB_hydrolase_sf"/>
</dbReference>
<dbReference type="AlphaFoldDB" id="A0A1H3VX88"/>
<dbReference type="Proteomes" id="UP000198846">
    <property type="component" value="Unassembled WGS sequence"/>
</dbReference>
<organism evidence="2 3">
    <name type="scientific">Bizionia paragorgiae</name>
    <dbReference type="NCBI Taxonomy" id="283786"/>
    <lineage>
        <taxon>Bacteria</taxon>
        <taxon>Pseudomonadati</taxon>
        <taxon>Bacteroidota</taxon>
        <taxon>Flavobacteriia</taxon>
        <taxon>Flavobacteriales</taxon>
        <taxon>Flavobacteriaceae</taxon>
        <taxon>Bizionia</taxon>
    </lineage>
</organism>
<dbReference type="PRINTS" id="PR00111">
    <property type="entry name" value="ABHYDROLASE"/>
</dbReference>
<evidence type="ECO:0000313" key="2">
    <source>
        <dbReference type="EMBL" id="SDZ78668.1"/>
    </source>
</evidence>
<dbReference type="RefSeq" id="WP_177165283.1">
    <property type="nucleotide sequence ID" value="NZ_FNQK01000002.1"/>
</dbReference>
<reference evidence="2 3" key="1">
    <citation type="submission" date="2016-10" db="EMBL/GenBank/DDBJ databases">
        <authorList>
            <person name="de Groot N.N."/>
        </authorList>
    </citation>
    <scope>NUCLEOTIDE SEQUENCE [LARGE SCALE GENOMIC DNA]</scope>
    <source>
        <strain evidence="2 3">DSM 23842</strain>
    </source>
</reference>
<dbReference type="InterPro" id="IPR000073">
    <property type="entry name" value="AB_hydrolase_1"/>
</dbReference>
<keyword evidence="3" id="KW-1185">Reference proteome</keyword>
<name>A0A1H3VX88_BIZPA</name>
<feature type="domain" description="AB hydrolase-1" evidence="1">
    <location>
        <begin position="20"/>
        <end position="244"/>
    </location>
</feature>
<proteinExistence type="predicted"/>